<dbReference type="Gene3D" id="3.30.450.90">
    <property type="match status" value="1"/>
</dbReference>
<dbReference type="InterPro" id="IPR050921">
    <property type="entry name" value="T4SS_GSP_E_ATPase"/>
</dbReference>
<evidence type="ECO:0000259" key="2">
    <source>
        <dbReference type="PROSITE" id="PS00662"/>
    </source>
</evidence>
<feature type="domain" description="Bacterial type II secretion system protein E" evidence="2">
    <location>
        <begin position="201"/>
        <end position="215"/>
    </location>
</feature>
<dbReference type="PANTHER" id="PTHR30486">
    <property type="entry name" value="TWITCHING MOTILITY PROTEIN PILT"/>
    <property type="match status" value="1"/>
</dbReference>
<dbReference type="AlphaFoldDB" id="A0A8J3DF38"/>
<proteinExistence type="inferred from homology"/>
<dbReference type="Gene3D" id="3.40.50.300">
    <property type="entry name" value="P-loop containing nucleotide triphosphate hydrolases"/>
    <property type="match status" value="1"/>
</dbReference>
<dbReference type="PROSITE" id="PS00662">
    <property type="entry name" value="T2SP_E"/>
    <property type="match status" value="1"/>
</dbReference>
<reference evidence="3" key="1">
    <citation type="journal article" date="2014" name="Int. J. Syst. Evol. Microbiol.">
        <title>Complete genome sequence of Corynebacterium casei LMG S-19264T (=DSM 44701T), isolated from a smear-ripened cheese.</title>
        <authorList>
            <consortium name="US DOE Joint Genome Institute (JGI-PGF)"/>
            <person name="Walter F."/>
            <person name="Albersmeier A."/>
            <person name="Kalinowski J."/>
            <person name="Ruckert C."/>
        </authorList>
    </citation>
    <scope>NUCLEOTIDE SEQUENCE</scope>
    <source>
        <strain evidence="3">KCTC 12870</strain>
    </source>
</reference>
<evidence type="ECO:0000313" key="4">
    <source>
        <dbReference type="Proteomes" id="UP000642829"/>
    </source>
</evidence>
<dbReference type="SUPFAM" id="SSF52540">
    <property type="entry name" value="P-loop containing nucleoside triphosphate hydrolases"/>
    <property type="match status" value="1"/>
</dbReference>
<sequence>MSESIELFNSLLQLAVENGASDIHIKTEKPAFLRLHGHLEPVDMDPLSHDQILEFIEQSVPEQFYENWKSENQVDYCYDLDELGLGRFRVNGFFQRGMPSVVFRHVKDTPPTFEDLNHDPDQFKKFCLHKDGIVIVCGATGSGKSSTLAAMLDYINANFDKHIVTLEDPIEFNYTDKKSVFNQREIGIDAPTFELGLKAVLRQDPDVILIGEMRDKSTFETALHAAETGHLVFGTLHAGSAQQAVQRLFEFFPVEQQHAMRRQIASTLRGTITQKLIPGIEGGRVPCVELFVVDSLARNVIEDGEFQKINAVIDGGDETGSKSFNRDLYRLIKAGFVSKADGLAASPNPKSLEMNLKGIFLSTGGLVG</sequence>
<dbReference type="RefSeq" id="WP_189513309.1">
    <property type="nucleotide sequence ID" value="NZ_BMXG01000007.1"/>
</dbReference>
<dbReference type="Pfam" id="PF00437">
    <property type="entry name" value="T2SSE"/>
    <property type="match status" value="1"/>
</dbReference>
<dbReference type="InterPro" id="IPR027417">
    <property type="entry name" value="P-loop_NTPase"/>
</dbReference>
<comment type="similarity">
    <text evidence="1">Belongs to the GSP E family.</text>
</comment>
<dbReference type="GO" id="GO:0016887">
    <property type="term" value="F:ATP hydrolysis activity"/>
    <property type="evidence" value="ECO:0007669"/>
    <property type="project" value="InterPro"/>
</dbReference>
<dbReference type="InterPro" id="IPR006321">
    <property type="entry name" value="PilT/PilU"/>
</dbReference>
<evidence type="ECO:0000313" key="3">
    <source>
        <dbReference type="EMBL" id="GHB98937.1"/>
    </source>
</evidence>
<dbReference type="NCBIfam" id="TIGR01420">
    <property type="entry name" value="pilT_fam"/>
    <property type="match status" value="1"/>
</dbReference>
<dbReference type="PANTHER" id="PTHR30486:SF16">
    <property type="entry name" value="TWITCHING MOTILITY PROTEIN PILT"/>
    <property type="match status" value="1"/>
</dbReference>
<protein>
    <submittedName>
        <fullName evidence="3">Twitching motility protein PilT</fullName>
    </submittedName>
</protein>
<dbReference type="EMBL" id="BMXG01000007">
    <property type="protein sequence ID" value="GHB98937.1"/>
    <property type="molecule type" value="Genomic_DNA"/>
</dbReference>
<dbReference type="GO" id="GO:0005524">
    <property type="term" value="F:ATP binding"/>
    <property type="evidence" value="ECO:0007669"/>
    <property type="project" value="InterPro"/>
</dbReference>
<dbReference type="Proteomes" id="UP000642829">
    <property type="component" value="Unassembled WGS sequence"/>
</dbReference>
<organism evidence="3 4">
    <name type="scientific">Cerasicoccus arenae</name>
    <dbReference type="NCBI Taxonomy" id="424488"/>
    <lineage>
        <taxon>Bacteria</taxon>
        <taxon>Pseudomonadati</taxon>
        <taxon>Verrucomicrobiota</taxon>
        <taxon>Opitutia</taxon>
        <taxon>Puniceicoccales</taxon>
        <taxon>Cerasicoccaceae</taxon>
        <taxon>Cerasicoccus</taxon>
    </lineage>
</organism>
<comment type="caution">
    <text evidence="3">The sequence shown here is derived from an EMBL/GenBank/DDBJ whole genome shotgun (WGS) entry which is preliminary data.</text>
</comment>
<gene>
    <name evidence="3" type="primary">pilT</name>
    <name evidence="3" type="ORF">GCM10007047_13720</name>
</gene>
<dbReference type="InterPro" id="IPR001482">
    <property type="entry name" value="T2SS/T4SS_dom"/>
</dbReference>
<dbReference type="CDD" id="cd01131">
    <property type="entry name" value="PilT"/>
    <property type="match status" value="1"/>
</dbReference>
<evidence type="ECO:0000256" key="1">
    <source>
        <dbReference type="ARBA" id="ARBA00006611"/>
    </source>
</evidence>
<accession>A0A8J3DF38</accession>
<name>A0A8J3DF38_9BACT</name>
<keyword evidence="4" id="KW-1185">Reference proteome</keyword>
<reference evidence="3" key="2">
    <citation type="submission" date="2020-09" db="EMBL/GenBank/DDBJ databases">
        <authorList>
            <person name="Sun Q."/>
            <person name="Kim S."/>
        </authorList>
    </citation>
    <scope>NUCLEOTIDE SEQUENCE</scope>
    <source>
        <strain evidence="3">KCTC 12870</strain>
    </source>
</reference>